<dbReference type="eggNOG" id="COG0458">
    <property type="taxonomic scope" value="Bacteria"/>
</dbReference>
<feature type="domain" description="ATP-grasp" evidence="5">
    <location>
        <begin position="116"/>
        <end position="313"/>
    </location>
</feature>
<gene>
    <name evidence="6" type="ORF">SacglDRAFT_02245</name>
</gene>
<dbReference type="InterPro" id="IPR011761">
    <property type="entry name" value="ATP-grasp"/>
</dbReference>
<proteinExistence type="predicted"/>
<evidence type="ECO:0000259" key="5">
    <source>
        <dbReference type="PROSITE" id="PS50975"/>
    </source>
</evidence>
<dbReference type="EMBL" id="CM001484">
    <property type="protein sequence ID" value="EIE99144.1"/>
    <property type="molecule type" value="Genomic_DNA"/>
</dbReference>
<dbReference type="GO" id="GO:0046872">
    <property type="term" value="F:metal ion binding"/>
    <property type="evidence" value="ECO:0007669"/>
    <property type="project" value="InterPro"/>
</dbReference>
<evidence type="ECO:0000256" key="4">
    <source>
        <dbReference type="PROSITE-ProRule" id="PRU00409"/>
    </source>
</evidence>
<reference evidence="6 7" key="1">
    <citation type="submission" date="2011-09" db="EMBL/GenBank/DDBJ databases">
        <authorList>
            <consortium name="US DOE Joint Genome Institute (JGI-PGF)"/>
            <person name="Lucas S."/>
            <person name="Han J."/>
            <person name="Lapidus A."/>
            <person name="Cheng J.-F."/>
            <person name="Goodwin L."/>
            <person name="Pitluck S."/>
            <person name="Peters L."/>
            <person name="Land M.L."/>
            <person name="Hauser L."/>
            <person name="Brambilla E."/>
            <person name="Klenk H.-P."/>
            <person name="Woyke T.J."/>
        </authorList>
    </citation>
    <scope>NUCLEOTIDE SEQUENCE [LARGE SCALE GENOMIC DNA]</scope>
    <source>
        <strain evidence="6 7">K62</strain>
    </source>
</reference>
<evidence type="ECO:0000313" key="7">
    <source>
        <dbReference type="Proteomes" id="UP000005087"/>
    </source>
</evidence>
<keyword evidence="1" id="KW-0436">Ligase</keyword>
<reference evidence="7" key="2">
    <citation type="submission" date="2012-01" db="EMBL/GenBank/DDBJ databases">
        <title>Noncontiguous Finished sequence of chromosome of Saccharomonospora glauca K62.</title>
        <authorList>
            <consortium name="US DOE Joint Genome Institute"/>
            <person name="Lucas S."/>
            <person name="Han J."/>
            <person name="Lapidus A."/>
            <person name="Cheng J.-F."/>
            <person name="Goodwin L."/>
            <person name="Pitluck S."/>
            <person name="Peters L."/>
            <person name="Mikhailova N."/>
            <person name="Held B."/>
            <person name="Detter J.C."/>
            <person name="Han C."/>
            <person name="Tapia R."/>
            <person name="Land M."/>
            <person name="Hauser L."/>
            <person name="Kyrpides N."/>
            <person name="Ivanova N."/>
            <person name="Pagani I."/>
            <person name="Brambilla E.-M."/>
            <person name="Klenk H.-P."/>
            <person name="Woyke T."/>
        </authorList>
    </citation>
    <scope>NUCLEOTIDE SEQUENCE [LARGE SCALE GENOMIC DNA]</scope>
    <source>
        <strain evidence="7">K62</strain>
    </source>
</reference>
<dbReference type="PROSITE" id="PS50975">
    <property type="entry name" value="ATP_GRASP"/>
    <property type="match status" value="1"/>
</dbReference>
<dbReference type="InterPro" id="IPR052032">
    <property type="entry name" value="ATP-dep_AA_Ligase"/>
</dbReference>
<keyword evidence="7" id="KW-1185">Reference proteome</keyword>
<dbReference type="Pfam" id="PF13535">
    <property type="entry name" value="ATP-grasp_4"/>
    <property type="match status" value="1"/>
</dbReference>
<dbReference type="OrthoDB" id="24041at2"/>
<accession>I1D2H0</accession>
<dbReference type="Proteomes" id="UP000005087">
    <property type="component" value="Chromosome"/>
</dbReference>
<organism evidence="6 7">
    <name type="scientific">Saccharomonospora glauca K62</name>
    <dbReference type="NCBI Taxonomy" id="928724"/>
    <lineage>
        <taxon>Bacteria</taxon>
        <taxon>Bacillati</taxon>
        <taxon>Actinomycetota</taxon>
        <taxon>Actinomycetes</taxon>
        <taxon>Pseudonocardiales</taxon>
        <taxon>Pseudonocardiaceae</taxon>
        <taxon>Saccharomonospora</taxon>
    </lineage>
</organism>
<protein>
    <recommendedName>
        <fullName evidence="5">ATP-grasp domain-containing protein</fullName>
    </recommendedName>
</protein>
<evidence type="ECO:0000313" key="6">
    <source>
        <dbReference type="EMBL" id="EIE99144.1"/>
    </source>
</evidence>
<dbReference type="AlphaFoldDB" id="I1D2H0"/>
<dbReference type="Gene3D" id="3.30.470.20">
    <property type="entry name" value="ATP-grasp fold, B domain"/>
    <property type="match status" value="1"/>
</dbReference>
<name>I1D2H0_9PSEU</name>
<dbReference type="GO" id="GO:0016874">
    <property type="term" value="F:ligase activity"/>
    <property type="evidence" value="ECO:0007669"/>
    <property type="project" value="UniProtKB-KW"/>
</dbReference>
<evidence type="ECO:0000256" key="2">
    <source>
        <dbReference type="ARBA" id="ARBA00022741"/>
    </source>
</evidence>
<dbReference type="GO" id="GO:0005524">
    <property type="term" value="F:ATP binding"/>
    <property type="evidence" value="ECO:0007669"/>
    <property type="project" value="UniProtKB-UniRule"/>
</dbReference>
<dbReference type="STRING" id="928724.SacglDRAFT_02245"/>
<dbReference type="SUPFAM" id="SSF56059">
    <property type="entry name" value="Glutathione synthetase ATP-binding domain-like"/>
    <property type="match status" value="1"/>
</dbReference>
<dbReference type="PANTHER" id="PTHR43585">
    <property type="entry name" value="FUMIPYRROLE BIOSYNTHESIS PROTEIN C"/>
    <property type="match status" value="1"/>
</dbReference>
<evidence type="ECO:0000256" key="3">
    <source>
        <dbReference type="ARBA" id="ARBA00022840"/>
    </source>
</evidence>
<dbReference type="PANTHER" id="PTHR43585:SF2">
    <property type="entry name" value="ATP-GRASP ENZYME FSQD"/>
    <property type="match status" value="1"/>
</dbReference>
<evidence type="ECO:0000256" key="1">
    <source>
        <dbReference type="ARBA" id="ARBA00022598"/>
    </source>
</evidence>
<keyword evidence="3 4" id="KW-0067">ATP-binding</keyword>
<keyword evidence="2 4" id="KW-0547">Nucleotide-binding</keyword>
<dbReference type="HOGENOM" id="CLU_029016_6_0_11"/>
<dbReference type="RefSeq" id="WP_005464526.1">
    <property type="nucleotide sequence ID" value="NZ_CM001484.1"/>
</dbReference>
<sequence>MPALPVVAVVYDLGSAGPTDVLRAARGLCIPLFVYDRASGVPEGVLDLLAGLDDTLDVTGWSTQRVAEELRRRDVAGIVTFAEYQIRRTAELADLLALPYQDTATARRLTDKARQREALAAARVDTTRTAVLDTVADVATALSTVGLPAVLKPAVGGSSRNCFLVTTADQCARTAARLLDGVEDQLVLEEYLVGAPQESWGDYVSVECLTVEGGHVPIAVTGKLPLSATGFKETGMFVPAELDPELSAEIERLAVAALGALGLRTGLTHTEIKLTPEGPRLIEVNGRLGGHVADLVRRAGGPDLVRLALRAALGTVTPPRRAEWDRVSFQYFVLPPDGATTVHDVHGVAEVRALPGVTKVELADLPRTLPAVADGVSSRLGTVYGAVANHTQLRFLSRLVGERLRPAVDPEVTR</sequence>